<accession>A0A563DG89</accession>
<dbReference type="Gene3D" id="1.10.150.130">
    <property type="match status" value="1"/>
</dbReference>
<evidence type="ECO:0000256" key="2">
    <source>
        <dbReference type="ARBA" id="ARBA00023172"/>
    </source>
</evidence>
<dbReference type="InterPro" id="IPR011010">
    <property type="entry name" value="DNA_brk_join_enz"/>
</dbReference>
<evidence type="ECO:0008006" key="5">
    <source>
        <dbReference type="Google" id="ProtNLM"/>
    </source>
</evidence>
<dbReference type="InterPro" id="IPR013762">
    <property type="entry name" value="Integrase-like_cat_sf"/>
</dbReference>
<proteinExistence type="predicted"/>
<dbReference type="GO" id="GO:0003677">
    <property type="term" value="F:DNA binding"/>
    <property type="evidence" value="ECO:0007669"/>
    <property type="project" value="UniProtKB-KW"/>
</dbReference>
<evidence type="ECO:0000313" key="4">
    <source>
        <dbReference type="Proteomes" id="UP000319499"/>
    </source>
</evidence>
<name>A0A563DG89_9FLAO</name>
<dbReference type="RefSeq" id="WP_146292171.1">
    <property type="nucleotide sequence ID" value="NZ_SELH01000016.1"/>
</dbReference>
<evidence type="ECO:0000256" key="1">
    <source>
        <dbReference type="ARBA" id="ARBA00023125"/>
    </source>
</evidence>
<dbReference type="AlphaFoldDB" id="A0A563DG89"/>
<sequence>MCDYEIGNVNDNVITMTTETKFGCYYTDIWVSPNDWKSSKKTNLYKEWYVQCYFYDPAFKEKYPKGFQFRKRANKPKTIEERQSLIKLLINTMREYLNAGFNPITKSFMGVNEVDQNLNKNTLFIDALEFALNKREDNSTKNDLKSVVKYTSIAITHLHLSHLKISEVERKHIKFILEYLQKNAIIERKGKLNKSTGKYKITYEKLSDKRNNKYKSYLSTLFKDIIEYDAIDFNPCRDIRKKPVIHELRSVLSHEERQIVNDHLFNNHYKFWLFMQIFFHSGGREIELLNVKAKDVEIENQKYKVLIKKGGGIYREEYRIIKNIALPFWKEALENASPEAYLFHRGLVPGISEKPIRPDQISRRWKTHVKDKFGIKADFYSLKHSNLDEISELLSVQDAAKMASHNSTRMVEKHYAVGLKERQLERLKNLNNQFV</sequence>
<protein>
    <recommendedName>
        <fullName evidence="5">Tyr recombinase domain-containing protein</fullName>
    </recommendedName>
</protein>
<dbReference type="InterPro" id="IPR010998">
    <property type="entry name" value="Integrase_recombinase_N"/>
</dbReference>
<evidence type="ECO:0000313" key="3">
    <source>
        <dbReference type="EMBL" id="TWP29147.1"/>
    </source>
</evidence>
<dbReference type="SUPFAM" id="SSF56349">
    <property type="entry name" value="DNA breaking-rejoining enzymes"/>
    <property type="match status" value="1"/>
</dbReference>
<dbReference type="GO" id="GO:0006310">
    <property type="term" value="P:DNA recombination"/>
    <property type="evidence" value="ECO:0007669"/>
    <property type="project" value="UniProtKB-KW"/>
</dbReference>
<dbReference type="OrthoDB" id="662986at2"/>
<gene>
    <name evidence="3" type="ORF">ETU09_04715</name>
</gene>
<organism evidence="3 4">
    <name type="scientific">Apibacter muscae</name>
    <dbReference type="NCBI Taxonomy" id="2509004"/>
    <lineage>
        <taxon>Bacteria</taxon>
        <taxon>Pseudomonadati</taxon>
        <taxon>Bacteroidota</taxon>
        <taxon>Flavobacteriia</taxon>
        <taxon>Flavobacteriales</taxon>
        <taxon>Weeksellaceae</taxon>
        <taxon>Apibacter</taxon>
    </lineage>
</organism>
<keyword evidence="2" id="KW-0233">DNA recombination</keyword>
<dbReference type="GO" id="GO:0015074">
    <property type="term" value="P:DNA integration"/>
    <property type="evidence" value="ECO:0007669"/>
    <property type="project" value="InterPro"/>
</dbReference>
<keyword evidence="4" id="KW-1185">Reference proteome</keyword>
<dbReference type="EMBL" id="SELH01000016">
    <property type="protein sequence ID" value="TWP29147.1"/>
    <property type="molecule type" value="Genomic_DNA"/>
</dbReference>
<dbReference type="Gene3D" id="1.10.443.10">
    <property type="entry name" value="Intergrase catalytic core"/>
    <property type="match status" value="1"/>
</dbReference>
<keyword evidence="1" id="KW-0238">DNA-binding</keyword>
<dbReference type="Proteomes" id="UP000319499">
    <property type="component" value="Unassembled WGS sequence"/>
</dbReference>
<reference evidence="3 4" key="1">
    <citation type="submission" date="2019-02" db="EMBL/GenBank/DDBJ databases">
        <title>Apibacter muscae sp. nov.: a novel member of the house fly microbiota.</title>
        <authorList>
            <person name="Park R."/>
        </authorList>
    </citation>
    <scope>NUCLEOTIDE SEQUENCE [LARGE SCALE GENOMIC DNA]</scope>
    <source>
        <strain evidence="3 4">AL1</strain>
    </source>
</reference>
<comment type="caution">
    <text evidence="3">The sequence shown here is derived from an EMBL/GenBank/DDBJ whole genome shotgun (WGS) entry which is preliminary data.</text>
</comment>